<evidence type="ECO:0000256" key="1">
    <source>
        <dbReference type="SAM" id="MobiDB-lite"/>
    </source>
</evidence>
<feature type="compositionally biased region" description="Basic and acidic residues" evidence="1">
    <location>
        <begin position="26"/>
        <end position="39"/>
    </location>
</feature>
<accession>A0ABW5DVW7</accession>
<organism evidence="3 4">
    <name type="scientific">Lacibacterium aquatile</name>
    <dbReference type="NCBI Taxonomy" id="1168082"/>
    <lineage>
        <taxon>Bacteria</taxon>
        <taxon>Pseudomonadati</taxon>
        <taxon>Pseudomonadota</taxon>
        <taxon>Alphaproteobacteria</taxon>
        <taxon>Rhodospirillales</taxon>
        <taxon>Rhodospirillaceae</taxon>
    </lineage>
</organism>
<reference evidence="4" key="1">
    <citation type="journal article" date="2019" name="Int. J. Syst. Evol. Microbiol.">
        <title>The Global Catalogue of Microorganisms (GCM) 10K type strain sequencing project: providing services to taxonomists for standard genome sequencing and annotation.</title>
        <authorList>
            <consortium name="The Broad Institute Genomics Platform"/>
            <consortium name="The Broad Institute Genome Sequencing Center for Infectious Disease"/>
            <person name="Wu L."/>
            <person name="Ma J."/>
        </authorList>
    </citation>
    <scope>NUCLEOTIDE SEQUENCE [LARGE SCALE GENOMIC DNA]</scope>
    <source>
        <strain evidence="4">CGMCC 1.19062</strain>
    </source>
</reference>
<feature type="region of interest" description="Disordered" evidence="1">
    <location>
        <begin position="24"/>
        <end position="44"/>
    </location>
</feature>
<proteinExistence type="predicted"/>
<evidence type="ECO:0000313" key="4">
    <source>
        <dbReference type="Proteomes" id="UP001597295"/>
    </source>
</evidence>
<evidence type="ECO:0000256" key="2">
    <source>
        <dbReference type="SAM" id="SignalP"/>
    </source>
</evidence>
<dbReference type="RefSeq" id="WP_379876626.1">
    <property type="nucleotide sequence ID" value="NZ_JBHUIP010000012.1"/>
</dbReference>
<evidence type="ECO:0000313" key="3">
    <source>
        <dbReference type="EMBL" id="MFD2263601.1"/>
    </source>
</evidence>
<keyword evidence="2" id="KW-0732">Signal</keyword>
<feature type="chain" id="PRO_5045379776" evidence="2">
    <location>
        <begin position="25"/>
        <end position="111"/>
    </location>
</feature>
<name>A0ABW5DVW7_9PROT</name>
<feature type="signal peptide" evidence="2">
    <location>
        <begin position="1"/>
        <end position="24"/>
    </location>
</feature>
<keyword evidence="4" id="KW-1185">Reference proteome</keyword>
<sequence length="111" mass="12511">MSMRFKLGGVLVLLAATLALPAAAGGRDHDRGRGHGWEHNRHHGWDHRRGHGPVVVYERPRPPVVVVREPPPVYYYDPYAYRPAPVYVAPRPRYYSAPRSGLNIQLGIPLD</sequence>
<dbReference type="Proteomes" id="UP001597295">
    <property type="component" value="Unassembled WGS sequence"/>
</dbReference>
<comment type="caution">
    <text evidence="3">The sequence shown here is derived from an EMBL/GenBank/DDBJ whole genome shotgun (WGS) entry which is preliminary data.</text>
</comment>
<dbReference type="EMBL" id="JBHUIP010000012">
    <property type="protein sequence ID" value="MFD2263601.1"/>
    <property type="molecule type" value="Genomic_DNA"/>
</dbReference>
<protein>
    <submittedName>
        <fullName evidence="3">Uncharacterized protein</fullName>
    </submittedName>
</protein>
<gene>
    <name evidence="3" type="ORF">ACFSM5_11940</name>
</gene>